<proteinExistence type="predicted"/>
<reference evidence="6" key="1">
    <citation type="journal article" date="2020" name="mSystems">
        <title>Genome- and Community-Level Interaction Insights into Carbon Utilization and Element Cycling Functions of Hydrothermarchaeota in Hydrothermal Sediment.</title>
        <authorList>
            <person name="Zhou Z."/>
            <person name="Liu Y."/>
            <person name="Xu W."/>
            <person name="Pan J."/>
            <person name="Luo Z.H."/>
            <person name="Li M."/>
        </authorList>
    </citation>
    <scope>NUCLEOTIDE SEQUENCE [LARGE SCALE GENOMIC DNA]</scope>
    <source>
        <strain evidence="6">SpSt-1065</strain>
    </source>
</reference>
<dbReference type="InterPro" id="IPR033138">
    <property type="entry name" value="Cu_oxidase_CS"/>
</dbReference>
<dbReference type="GO" id="GO:0016491">
    <property type="term" value="F:oxidoreductase activity"/>
    <property type="evidence" value="ECO:0007669"/>
    <property type="project" value="UniProtKB-KW"/>
</dbReference>
<dbReference type="Pfam" id="PF07731">
    <property type="entry name" value="Cu-oxidase_2"/>
    <property type="match status" value="1"/>
</dbReference>
<dbReference type="InterPro" id="IPR045087">
    <property type="entry name" value="Cu-oxidase_fam"/>
</dbReference>
<dbReference type="PROSITE" id="PS00080">
    <property type="entry name" value="MULTICOPPER_OXIDASE2"/>
    <property type="match status" value="1"/>
</dbReference>
<dbReference type="InterPro" id="IPR008972">
    <property type="entry name" value="Cupredoxin"/>
</dbReference>
<dbReference type="SUPFAM" id="SSF49503">
    <property type="entry name" value="Cupredoxins"/>
    <property type="match status" value="3"/>
</dbReference>
<evidence type="ECO:0000256" key="1">
    <source>
        <dbReference type="ARBA" id="ARBA00022723"/>
    </source>
</evidence>
<dbReference type="GO" id="GO:0005507">
    <property type="term" value="F:copper ion binding"/>
    <property type="evidence" value="ECO:0007669"/>
    <property type="project" value="InterPro"/>
</dbReference>
<comment type="caution">
    <text evidence="6">The sequence shown here is derived from an EMBL/GenBank/DDBJ whole genome shotgun (WGS) entry which is preliminary data.</text>
</comment>
<dbReference type="PANTHER" id="PTHR11709">
    <property type="entry name" value="MULTI-COPPER OXIDASE"/>
    <property type="match status" value="1"/>
</dbReference>
<organism evidence="6">
    <name type="scientific">Thermomicrobium roseum</name>
    <dbReference type="NCBI Taxonomy" id="500"/>
    <lineage>
        <taxon>Bacteria</taxon>
        <taxon>Pseudomonadati</taxon>
        <taxon>Thermomicrobiota</taxon>
        <taxon>Thermomicrobia</taxon>
        <taxon>Thermomicrobiales</taxon>
        <taxon>Thermomicrobiaceae</taxon>
        <taxon>Thermomicrobium</taxon>
    </lineage>
</organism>
<keyword evidence="3" id="KW-0186">Copper</keyword>
<dbReference type="AlphaFoldDB" id="A0A7C5VXA2"/>
<dbReference type="Gene3D" id="2.60.40.420">
    <property type="entry name" value="Cupredoxins - blue copper proteins"/>
    <property type="match status" value="2"/>
</dbReference>
<feature type="non-terminal residue" evidence="6">
    <location>
        <position position="1"/>
    </location>
</feature>
<dbReference type="EMBL" id="DRWX01000256">
    <property type="protein sequence ID" value="HHM96638.1"/>
    <property type="molecule type" value="Genomic_DNA"/>
</dbReference>
<evidence type="ECO:0000256" key="3">
    <source>
        <dbReference type="ARBA" id="ARBA00023008"/>
    </source>
</evidence>
<dbReference type="InterPro" id="IPR011706">
    <property type="entry name" value="Cu-oxidase_C"/>
</dbReference>
<dbReference type="CDD" id="cd13896">
    <property type="entry name" value="CuRO_3_CopA"/>
    <property type="match status" value="1"/>
</dbReference>
<dbReference type="InterPro" id="IPR002355">
    <property type="entry name" value="Cu_oxidase_Cu_BS"/>
</dbReference>
<keyword evidence="2" id="KW-0560">Oxidoreductase</keyword>
<protein>
    <submittedName>
        <fullName evidence="6">Multicopper oxidase family protein</fullName>
    </submittedName>
</protein>
<evidence type="ECO:0000259" key="5">
    <source>
        <dbReference type="Pfam" id="PF07731"/>
    </source>
</evidence>
<sequence length="369" mass="40462">VAGTYFYHTHVGLQLDRGLYGALIVEPRQETLSYDREVTLVLDDWLDGIAGTPEDALRQLVGAGHDSHGMGHGTLPLIPGMNTMPGMGTISGMGTMPGMPGWSPPEVTPDLVYPLYLINGRSVDAPFEFAGKRGELLRLRLINAASATIFRVALVGHRLRLVQVDGQPIEPLEGNALRIGMGERYDVLVQLDNPGVWPLVAWAEGTNATALAVLRYEGSGGSLSPITTRPAELAGELLHGLRVRSANTDSAPFTPDLELPVILSGGMGQYVWTIDGQAYPNAEPIHVKLGQRVRFRLQNMTMMPHPMHLHGHFFRVGQSPQGALRDTVLIDPMQEVMIDWEADNPGQWAFHCHHLYHQETGMMRIIEIG</sequence>
<keyword evidence="1" id="KW-0479">Metal-binding</keyword>
<dbReference type="PANTHER" id="PTHR11709:SF394">
    <property type="entry name" value="FI03373P-RELATED"/>
    <property type="match status" value="1"/>
</dbReference>
<evidence type="ECO:0000259" key="4">
    <source>
        <dbReference type="Pfam" id="PF00394"/>
    </source>
</evidence>
<dbReference type="InterPro" id="IPR001117">
    <property type="entry name" value="Cu-oxidase_2nd"/>
</dbReference>
<dbReference type="Pfam" id="PF00394">
    <property type="entry name" value="Cu-oxidase"/>
    <property type="match status" value="1"/>
</dbReference>
<feature type="domain" description="Plastocyanin-like" evidence="5">
    <location>
        <begin position="261"/>
        <end position="365"/>
    </location>
</feature>
<dbReference type="InterPro" id="IPR034279">
    <property type="entry name" value="CuRO_3_CopA"/>
</dbReference>
<name>A0A7C5VXA2_THERO</name>
<evidence type="ECO:0000256" key="2">
    <source>
        <dbReference type="ARBA" id="ARBA00023002"/>
    </source>
</evidence>
<dbReference type="PROSITE" id="PS00079">
    <property type="entry name" value="MULTICOPPER_OXIDASE1"/>
    <property type="match status" value="1"/>
</dbReference>
<gene>
    <name evidence="6" type="ORF">ENM21_05440</name>
</gene>
<evidence type="ECO:0000313" key="6">
    <source>
        <dbReference type="EMBL" id="HHM96638.1"/>
    </source>
</evidence>
<accession>A0A7C5VXA2</accession>
<feature type="domain" description="Plastocyanin-like" evidence="4">
    <location>
        <begin position="116"/>
        <end position="219"/>
    </location>
</feature>